<feature type="compositionally biased region" description="Basic residues" evidence="1">
    <location>
        <begin position="39"/>
        <end position="48"/>
    </location>
</feature>
<comment type="caution">
    <text evidence="2">The sequence shown here is derived from an EMBL/GenBank/DDBJ whole genome shotgun (WGS) entry which is preliminary data.</text>
</comment>
<dbReference type="EMBL" id="PVWQ01000017">
    <property type="protein sequence ID" value="RDW61150.1"/>
    <property type="molecule type" value="Genomic_DNA"/>
</dbReference>
<keyword evidence="3" id="KW-1185">Reference proteome</keyword>
<dbReference type="InterPro" id="IPR021833">
    <property type="entry name" value="DUF3425"/>
</dbReference>
<dbReference type="Proteomes" id="UP000256690">
    <property type="component" value="Unassembled WGS sequence"/>
</dbReference>
<dbReference type="PANTHER" id="PTHR38116:SF1">
    <property type="entry name" value="BZIP DOMAIN-CONTAINING PROTEIN"/>
    <property type="match status" value="1"/>
</dbReference>
<evidence type="ECO:0008006" key="4">
    <source>
        <dbReference type="Google" id="ProtNLM"/>
    </source>
</evidence>
<proteinExistence type="predicted"/>
<accession>A0A3D8QHK5</accession>
<evidence type="ECO:0000313" key="2">
    <source>
        <dbReference type="EMBL" id="RDW61150.1"/>
    </source>
</evidence>
<name>A0A3D8QHK5_9EURO</name>
<dbReference type="CDD" id="cd14688">
    <property type="entry name" value="bZIP_YAP"/>
    <property type="match status" value="1"/>
</dbReference>
<gene>
    <name evidence="2" type="ORF">DSM5745_10648</name>
</gene>
<protein>
    <recommendedName>
        <fullName evidence="4">BZIP domain-containing protein</fullName>
    </recommendedName>
</protein>
<dbReference type="AlphaFoldDB" id="A0A3D8QHK5"/>
<reference evidence="2 3" key="1">
    <citation type="journal article" date="2018" name="IMA Fungus">
        <title>IMA Genome-F 9: Draft genome sequence of Annulohypoxylon stygium, Aspergillus mulundensis, Berkeleyomyces basicola (syn. Thielaviopsis basicola), Ceratocystis smalleyi, two Cercospora beticola strains, Coleophoma cylindrospora, Fusarium fracticaudum, Phialophora cf. hyalina, and Morchella septimelata.</title>
        <authorList>
            <person name="Wingfield B.D."/>
            <person name="Bills G.F."/>
            <person name="Dong Y."/>
            <person name="Huang W."/>
            <person name="Nel W.J."/>
            <person name="Swalarsk-Parry B.S."/>
            <person name="Vaghefi N."/>
            <person name="Wilken P.M."/>
            <person name="An Z."/>
            <person name="de Beer Z.W."/>
            <person name="De Vos L."/>
            <person name="Chen L."/>
            <person name="Duong T.A."/>
            <person name="Gao Y."/>
            <person name="Hammerbacher A."/>
            <person name="Kikkert J.R."/>
            <person name="Li Y."/>
            <person name="Li H."/>
            <person name="Li K."/>
            <person name="Li Q."/>
            <person name="Liu X."/>
            <person name="Ma X."/>
            <person name="Naidoo K."/>
            <person name="Pethybridge S.J."/>
            <person name="Sun J."/>
            <person name="Steenkamp E.T."/>
            <person name="van der Nest M.A."/>
            <person name="van Wyk S."/>
            <person name="Wingfield M.J."/>
            <person name="Xiong C."/>
            <person name="Yue Q."/>
            <person name="Zhang X."/>
        </authorList>
    </citation>
    <scope>NUCLEOTIDE SEQUENCE [LARGE SCALE GENOMIC DNA]</scope>
    <source>
        <strain evidence="2 3">DSM 5745</strain>
    </source>
</reference>
<organism evidence="2 3">
    <name type="scientific">Aspergillus mulundensis</name>
    <dbReference type="NCBI Taxonomy" id="1810919"/>
    <lineage>
        <taxon>Eukaryota</taxon>
        <taxon>Fungi</taxon>
        <taxon>Dikarya</taxon>
        <taxon>Ascomycota</taxon>
        <taxon>Pezizomycotina</taxon>
        <taxon>Eurotiomycetes</taxon>
        <taxon>Eurotiomycetidae</taxon>
        <taxon>Eurotiales</taxon>
        <taxon>Aspergillaceae</taxon>
        <taxon>Aspergillus</taxon>
        <taxon>Aspergillus subgen. Nidulantes</taxon>
    </lineage>
</organism>
<dbReference type="PANTHER" id="PTHR38116">
    <property type="entry name" value="CHROMOSOME 7, WHOLE GENOME SHOTGUN SEQUENCE"/>
    <property type="match status" value="1"/>
</dbReference>
<feature type="compositionally biased region" description="Polar residues" evidence="1">
    <location>
        <begin position="69"/>
        <end position="93"/>
    </location>
</feature>
<dbReference type="Pfam" id="PF11905">
    <property type="entry name" value="DUF3425"/>
    <property type="match status" value="1"/>
</dbReference>
<feature type="region of interest" description="Disordered" evidence="1">
    <location>
        <begin position="33"/>
        <end position="93"/>
    </location>
</feature>
<evidence type="ECO:0000256" key="1">
    <source>
        <dbReference type="SAM" id="MobiDB-lite"/>
    </source>
</evidence>
<evidence type="ECO:0000313" key="3">
    <source>
        <dbReference type="Proteomes" id="UP000256690"/>
    </source>
</evidence>
<dbReference type="RefSeq" id="XP_026598682.1">
    <property type="nucleotide sequence ID" value="XM_026752664.1"/>
</dbReference>
<dbReference type="OrthoDB" id="2245989at2759"/>
<dbReference type="STRING" id="1810919.A0A3D8QHK5"/>
<sequence>MSSITTPNTSTRYEVEMLDNWKGVIDPQKRRTLQNRLNQRAHRRRKKTAQAQRTIPKNAPIRPMEKETSSAVSLPSSTPLNSSKGTPTTQSTPQITLTLPSLLYTLNTLRILGPSAPHSQQTLTHLEHLLSKHLQSTPSPTTDLLLPLTRVNVLRALHTNIAILGYTATEMHDAAVSPFATIGPVKPCLRNTEDPSFPASLRPTPTQLCTPHHPWLDLLPIPNMRDTLIRAESALGNAFDDIALCRAMCGHGTLSPPDPGGVKGDIGRGETGIIIWRDPWDPAGWEVTETFVRRWGWVVRGCTELFRSTDWWRGVRGERALFRGS</sequence>
<dbReference type="GeneID" id="38121018"/>